<evidence type="ECO:0000313" key="2">
    <source>
        <dbReference type="Proteomes" id="UP000701801"/>
    </source>
</evidence>
<dbReference type="AlphaFoldDB" id="A0A9N9Q291"/>
<keyword evidence="2" id="KW-1185">Reference proteome</keyword>
<dbReference type="Proteomes" id="UP000701801">
    <property type="component" value="Unassembled WGS sequence"/>
</dbReference>
<evidence type="ECO:0000313" key="1">
    <source>
        <dbReference type="EMBL" id="CAG8976965.1"/>
    </source>
</evidence>
<organism evidence="1 2">
    <name type="scientific">Hymenoscyphus albidus</name>
    <dbReference type="NCBI Taxonomy" id="595503"/>
    <lineage>
        <taxon>Eukaryota</taxon>
        <taxon>Fungi</taxon>
        <taxon>Dikarya</taxon>
        <taxon>Ascomycota</taxon>
        <taxon>Pezizomycotina</taxon>
        <taxon>Leotiomycetes</taxon>
        <taxon>Helotiales</taxon>
        <taxon>Helotiaceae</taxon>
        <taxon>Hymenoscyphus</taxon>
    </lineage>
</organism>
<dbReference type="EMBL" id="CAJVRM010000198">
    <property type="protein sequence ID" value="CAG8976965.1"/>
    <property type="molecule type" value="Genomic_DNA"/>
</dbReference>
<proteinExistence type="predicted"/>
<gene>
    <name evidence="1" type="ORF">HYALB_00010947</name>
</gene>
<sequence>MSWPQRQSQGLPAPRRTQDWAAMSIQIRPTGVPAAECGAEPLGWTATFSRIGADPRDLRTSHVKATAMRKLKSIPN</sequence>
<accession>A0A9N9Q291</accession>
<protein>
    <submittedName>
        <fullName evidence="1">Uncharacterized protein</fullName>
    </submittedName>
</protein>
<comment type="caution">
    <text evidence="1">The sequence shown here is derived from an EMBL/GenBank/DDBJ whole genome shotgun (WGS) entry which is preliminary data.</text>
</comment>
<reference evidence="1" key="1">
    <citation type="submission" date="2021-07" db="EMBL/GenBank/DDBJ databases">
        <authorList>
            <person name="Durling M."/>
        </authorList>
    </citation>
    <scope>NUCLEOTIDE SEQUENCE</scope>
</reference>
<name>A0A9N9Q291_9HELO</name>